<dbReference type="GO" id="GO:0016846">
    <property type="term" value="F:carbon-sulfur lyase activity"/>
    <property type="evidence" value="ECO:0007669"/>
    <property type="project" value="InterPro"/>
</dbReference>
<feature type="compositionally biased region" description="Basic and acidic residues" evidence="5">
    <location>
        <begin position="141"/>
        <end position="156"/>
    </location>
</feature>
<evidence type="ECO:0000256" key="5">
    <source>
        <dbReference type="SAM" id="MobiDB-lite"/>
    </source>
</evidence>
<dbReference type="OrthoDB" id="9985472at2759"/>
<evidence type="ECO:0000256" key="1">
    <source>
        <dbReference type="ARBA" id="ARBA00005495"/>
    </source>
</evidence>
<dbReference type="Pfam" id="PF04828">
    <property type="entry name" value="GFA"/>
    <property type="match status" value="1"/>
</dbReference>
<feature type="region of interest" description="Disordered" evidence="5">
    <location>
        <begin position="128"/>
        <end position="177"/>
    </location>
</feature>
<comment type="similarity">
    <text evidence="1">Belongs to the Gfa family.</text>
</comment>
<accession>A0A5N6U145</accession>
<dbReference type="InterPro" id="IPR011057">
    <property type="entry name" value="Mss4-like_sf"/>
</dbReference>
<evidence type="ECO:0000259" key="6">
    <source>
        <dbReference type="PROSITE" id="PS51891"/>
    </source>
</evidence>
<feature type="domain" description="CENP-V/GFA" evidence="6">
    <location>
        <begin position="2"/>
        <end position="108"/>
    </location>
</feature>
<keyword evidence="4" id="KW-0456">Lyase</keyword>
<evidence type="ECO:0000256" key="4">
    <source>
        <dbReference type="ARBA" id="ARBA00023239"/>
    </source>
</evidence>
<evidence type="ECO:0000256" key="3">
    <source>
        <dbReference type="ARBA" id="ARBA00022833"/>
    </source>
</evidence>
<dbReference type="PANTHER" id="PTHR33337:SF30">
    <property type="entry name" value="DUF636 DOMAIN PROTEIN (AFU_ORTHOLOGUE AFUA_1G03180)"/>
    <property type="match status" value="1"/>
</dbReference>
<dbReference type="Gene3D" id="3.90.1590.10">
    <property type="entry name" value="glutathione-dependent formaldehyde- activating enzyme (gfa)"/>
    <property type="match status" value="1"/>
</dbReference>
<feature type="compositionally biased region" description="Pro residues" evidence="5">
    <location>
        <begin position="162"/>
        <end position="171"/>
    </location>
</feature>
<dbReference type="GO" id="GO:0046872">
    <property type="term" value="F:metal ion binding"/>
    <property type="evidence" value="ECO:0007669"/>
    <property type="project" value="UniProtKB-KW"/>
</dbReference>
<name>A0A5N6U145_ASPAV</name>
<proteinExistence type="inferred from homology"/>
<reference evidence="7 8" key="1">
    <citation type="submission" date="2019-04" db="EMBL/GenBank/DDBJ databases">
        <title>Friends and foes A comparative genomics study of 23 Aspergillus species from section Flavi.</title>
        <authorList>
            <consortium name="DOE Joint Genome Institute"/>
            <person name="Kjaerbolling I."/>
            <person name="Vesth T."/>
            <person name="Frisvad J.C."/>
            <person name="Nybo J.L."/>
            <person name="Theobald S."/>
            <person name="Kildgaard S."/>
            <person name="Isbrandt T."/>
            <person name="Kuo A."/>
            <person name="Sato A."/>
            <person name="Lyhne E.K."/>
            <person name="Kogle M.E."/>
            <person name="Wiebenga A."/>
            <person name="Kun R.S."/>
            <person name="Lubbers R.J."/>
            <person name="Makela M.R."/>
            <person name="Barry K."/>
            <person name="Chovatia M."/>
            <person name="Clum A."/>
            <person name="Daum C."/>
            <person name="Haridas S."/>
            <person name="He G."/>
            <person name="LaButti K."/>
            <person name="Lipzen A."/>
            <person name="Mondo S."/>
            <person name="Riley R."/>
            <person name="Salamov A."/>
            <person name="Simmons B.A."/>
            <person name="Magnuson J.K."/>
            <person name="Henrissat B."/>
            <person name="Mortensen U.H."/>
            <person name="Larsen T.O."/>
            <person name="Devries R.P."/>
            <person name="Grigoriev I.V."/>
            <person name="Machida M."/>
            <person name="Baker S.E."/>
            <person name="Andersen M.R."/>
        </authorList>
    </citation>
    <scope>NUCLEOTIDE SEQUENCE [LARGE SCALE GENOMIC DNA]</scope>
    <source>
        <strain evidence="7 8">IBT 18842</strain>
    </source>
</reference>
<organism evidence="7 8">
    <name type="scientific">Aspergillus avenaceus</name>
    <dbReference type="NCBI Taxonomy" id="36643"/>
    <lineage>
        <taxon>Eukaryota</taxon>
        <taxon>Fungi</taxon>
        <taxon>Dikarya</taxon>
        <taxon>Ascomycota</taxon>
        <taxon>Pezizomycotina</taxon>
        <taxon>Eurotiomycetes</taxon>
        <taxon>Eurotiomycetidae</taxon>
        <taxon>Eurotiales</taxon>
        <taxon>Aspergillaceae</taxon>
        <taxon>Aspergillus</taxon>
        <taxon>Aspergillus subgen. Circumdati</taxon>
    </lineage>
</organism>
<dbReference type="SUPFAM" id="SSF51316">
    <property type="entry name" value="Mss4-like"/>
    <property type="match status" value="1"/>
</dbReference>
<dbReference type="InterPro" id="IPR006913">
    <property type="entry name" value="CENP-V/GFA"/>
</dbReference>
<evidence type="ECO:0000313" key="8">
    <source>
        <dbReference type="Proteomes" id="UP000325780"/>
    </source>
</evidence>
<keyword evidence="8" id="KW-1185">Reference proteome</keyword>
<evidence type="ECO:0000313" key="7">
    <source>
        <dbReference type="EMBL" id="KAE8152343.1"/>
    </source>
</evidence>
<protein>
    <submittedName>
        <fullName evidence="7">Mss4-like protein</fullName>
    </submittedName>
</protein>
<gene>
    <name evidence="7" type="ORF">BDV25DRAFT_137918</name>
</gene>
<dbReference type="PANTHER" id="PTHR33337">
    <property type="entry name" value="GFA DOMAIN-CONTAINING PROTEIN"/>
    <property type="match status" value="1"/>
</dbReference>
<sequence>MPTGTCFCGDVKYEFSQDQMQKAICHCLSCRKITGSTYTTNFIIPESNFTLTSGSLRDCTRPHECGMDLSVFFCGGCGSTIYKKATGDMFKGVIVLLVGTVDNAEGVEKAVPDREFYVKHRGDWLQPVQGAVQDAASKPTSKREQPRNPNQHDDNNGRGPTGDPPEPPPLLNKPVLIPKKELKKLLDSKGREMYERLKNGLTSNRQRTVWSGGNHRIDPAHSIQGNSNLKPWNLHVQREAASTTSRDLKDKFGTHAKLIWDVFNIANPPSFQEWCSRLLSLYNSF</sequence>
<dbReference type="Proteomes" id="UP000325780">
    <property type="component" value="Unassembled WGS sequence"/>
</dbReference>
<dbReference type="PROSITE" id="PS51891">
    <property type="entry name" value="CENP_V_GFA"/>
    <property type="match status" value="1"/>
</dbReference>
<keyword evidence="3" id="KW-0862">Zinc</keyword>
<keyword evidence="2" id="KW-0479">Metal-binding</keyword>
<dbReference type="AlphaFoldDB" id="A0A5N6U145"/>
<evidence type="ECO:0000256" key="2">
    <source>
        <dbReference type="ARBA" id="ARBA00022723"/>
    </source>
</evidence>
<dbReference type="EMBL" id="ML742054">
    <property type="protein sequence ID" value="KAE8152343.1"/>
    <property type="molecule type" value="Genomic_DNA"/>
</dbReference>